<sequence>MIKLEFNDFEHKYIQLANYIKQCIERGQIEDGEKLPTIRELSESLNVNKITVIKAYKKLEEEGHAISKMGSGTFAKRKDFTRIFKKHYSETFKKLDKKDLDKVIDFTGETTSVDLFPIEEFKSIINEVLNRDGAEALIYQDHLGYENLRETIKNKFWDNKVQLDNILIVSGAQQGIDLIGKTLINANDYVVVEKPTYSGALSVFKGRRANILEVEMEDDGVNLESLEKILKRNNVKAFYTMSYFQNPSGITLSTQKKRKLVQLAEKYDFYVVEDDYLSELIYDESIEYSPIKTLDKKQRIIYIKSFSKVFLPGIRLGYMIVPEKLKNSIQLAKINTDISTSSLMQRVLQLYIEREYWAKSADNLKSVYKQRYECIVTSIREVLGDKVSFVLSGGALHLFLKIKNDDMDSIRLYKLLKKKNVFITPGVMFFLNGKDGLKYFRIGFSEVDCAKIKEGISIIGEYL</sequence>
<comment type="caution">
    <text evidence="1">The sequence shown here is derived from an EMBL/GenBank/DDBJ whole genome shotgun (WGS) entry which is preliminary data.</text>
</comment>
<reference evidence="1" key="1">
    <citation type="journal article" date="2025" name="Int. J. Syst. Evol. Microbiol.">
        <title>Inconstantimicrobium mannanitabidum sp. nov., a novel member of the family Clostridiaceae isolated from anoxic soil under the treatment of reductive soil disinfestation.</title>
        <authorList>
            <person name="Ueki A."/>
            <person name="Tonouchi A."/>
            <person name="Honma S."/>
            <person name="Kaku N."/>
            <person name="Ueki K."/>
        </authorList>
    </citation>
    <scope>NUCLEOTIDE SEQUENCE</scope>
    <source>
        <strain evidence="1">TW13</strain>
    </source>
</reference>
<dbReference type="Proteomes" id="UP001058074">
    <property type="component" value="Unassembled WGS sequence"/>
</dbReference>
<evidence type="ECO:0000313" key="2">
    <source>
        <dbReference type="Proteomes" id="UP001058074"/>
    </source>
</evidence>
<accession>A0ACB5RAD4</accession>
<organism evidence="1 2">
    <name type="scientific">Inconstantimicrobium mannanitabidum</name>
    <dbReference type="NCBI Taxonomy" id="1604901"/>
    <lineage>
        <taxon>Bacteria</taxon>
        <taxon>Bacillati</taxon>
        <taxon>Bacillota</taxon>
        <taxon>Clostridia</taxon>
        <taxon>Eubacteriales</taxon>
        <taxon>Clostridiaceae</taxon>
        <taxon>Inconstantimicrobium</taxon>
    </lineage>
</organism>
<name>A0ACB5RAD4_9CLOT</name>
<keyword evidence="2" id="KW-1185">Reference proteome</keyword>
<protein>
    <submittedName>
        <fullName evidence="1">GntR family transcriptional regulator</fullName>
    </submittedName>
</protein>
<evidence type="ECO:0000313" key="1">
    <source>
        <dbReference type="EMBL" id="GKX66005.1"/>
    </source>
</evidence>
<gene>
    <name evidence="1" type="ORF">rsdtw13_12630</name>
</gene>
<proteinExistence type="predicted"/>
<dbReference type="EMBL" id="BROD01000001">
    <property type="protein sequence ID" value="GKX66005.1"/>
    <property type="molecule type" value="Genomic_DNA"/>
</dbReference>